<evidence type="ECO:0000259" key="1">
    <source>
        <dbReference type="Pfam" id="PF00884"/>
    </source>
</evidence>
<protein>
    <submittedName>
        <fullName evidence="2">Choline-sulfatase</fullName>
        <ecNumber evidence="2">3.1.6.6</ecNumber>
    </submittedName>
</protein>
<reference evidence="2 3" key="1">
    <citation type="journal article" date="2015" name="Genome Biol. Evol.">
        <title>Characterization of Three Mycobacterium spp. with Potential Use in Bioremediation by Genome Sequencing and Comparative Genomics.</title>
        <authorList>
            <person name="Das S."/>
            <person name="Pettersson B.M."/>
            <person name="Behra P.R."/>
            <person name="Ramesh M."/>
            <person name="Dasgupta S."/>
            <person name="Bhattacharya A."/>
            <person name="Kirsebom L.A."/>
        </authorList>
    </citation>
    <scope>NUCLEOTIDE SEQUENCE [LARGE SCALE GENOMIC DNA]</scope>
    <source>
        <strain evidence="2 3">DSM 44075</strain>
    </source>
</reference>
<accession>A0A0J6VZ70</accession>
<dbReference type="SUPFAM" id="SSF53649">
    <property type="entry name" value="Alkaline phosphatase-like"/>
    <property type="match status" value="1"/>
</dbReference>
<dbReference type="PROSITE" id="PS51318">
    <property type="entry name" value="TAT"/>
    <property type="match status" value="1"/>
</dbReference>
<dbReference type="Proteomes" id="UP000036313">
    <property type="component" value="Unassembled WGS sequence"/>
</dbReference>
<organism evidence="2 3">
    <name type="scientific">Mycolicibacterium obuense</name>
    <dbReference type="NCBI Taxonomy" id="1807"/>
    <lineage>
        <taxon>Bacteria</taxon>
        <taxon>Bacillati</taxon>
        <taxon>Actinomycetota</taxon>
        <taxon>Actinomycetes</taxon>
        <taxon>Mycobacteriales</taxon>
        <taxon>Mycobacteriaceae</taxon>
        <taxon>Mycolicibacterium</taxon>
    </lineage>
</organism>
<dbReference type="AlphaFoldDB" id="A0A0J6VZ70"/>
<proteinExistence type="predicted"/>
<dbReference type="GO" id="GO:0004065">
    <property type="term" value="F:arylsulfatase activity"/>
    <property type="evidence" value="ECO:0007669"/>
    <property type="project" value="TreeGrafter"/>
</dbReference>
<dbReference type="EC" id="3.1.6.6" evidence="2"/>
<gene>
    <name evidence="2" type="primary">betC_1</name>
    <name evidence="2" type="ORF">MOBUDSM44075_02362</name>
</gene>
<evidence type="ECO:0000313" key="3">
    <source>
        <dbReference type="Proteomes" id="UP000036313"/>
    </source>
</evidence>
<dbReference type="PANTHER" id="PTHR46615:SF1">
    <property type="entry name" value="ARYLSULFATASE K"/>
    <property type="match status" value="1"/>
</dbReference>
<dbReference type="EMBL" id="JYNU01000013">
    <property type="protein sequence ID" value="KMO76370.1"/>
    <property type="molecule type" value="Genomic_DNA"/>
</dbReference>
<feature type="domain" description="Sulfatase N-terminal" evidence="1">
    <location>
        <begin position="57"/>
        <end position="412"/>
    </location>
</feature>
<dbReference type="GO" id="GO:0047753">
    <property type="term" value="F:choline-sulfatase activity"/>
    <property type="evidence" value="ECO:0007669"/>
    <property type="project" value="UniProtKB-EC"/>
</dbReference>
<comment type="caution">
    <text evidence="2">The sequence shown here is derived from an EMBL/GenBank/DDBJ whole genome shotgun (WGS) entry which is preliminary data.</text>
</comment>
<dbReference type="InterPro" id="IPR017850">
    <property type="entry name" value="Alkaline_phosphatase_core_sf"/>
</dbReference>
<dbReference type="GO" id="GO:0015024">
    <property type="term" value="F:glucuronate-2-sulfatase activity"/>
    <property type="evidence" value="ECO:0007669"/>
    <property type="project" value="TreeGrafter"/>
</dbReference>
<dbReference type="Pfam" id="PF00884">
    <property type="entry name" value="Sulfatase"/>
    <property type="match status" value="1"/>
</dbReference>
<dbReference type="PATRIC" id="fig|1807.14.peg.2383"/>
<evidence type="ECO:0000313" key="2">
    <source>
        <dbReference type="EMBL" id="KMO76370.1"/>
    </source>
</evidence>
<dbReference type="InterPro" id="IPR051849">
    <property type="entry name" value="GAG-degrading_sulfatase"/>
</dbReference>
<keyword evidence="2" id="KW-0378">Hydrolase</keyword>
<sequence precursor="true">MVHAMSGEDFSTPSRRRFLAMTGLSIAATAAACSAKPSSAPTPAPSRTGLPSASKHNIVFVFTDQERHFAQWPSGMSLPGRERLHADGVEFTNHYCPAVMCTSSRSVILTGLQTADNGMFENVDLPYVKSMSTEIPTVGDMLRTAGYYTAYKGKWHLNSDFETAQPDHLFTKEMEAYGFSDYVWPGDVLTHTLGGYTYDNMIGGSVVSWLRDQGRSLADDNKPWALFVSLVNPHDIMYFNTDAPGEQVQDNGRLLMHAARAPKNALYEKHWDVGLPASLTQSMTEPGRPAAHGEYLKAWGYTLGTIPPEQERWNRFSDFYLNSIRSVDQQVTLLLDELDALKLADNTMVVFTSDHGEMGGAHGLRGKGPFAYQEAIHLPLYIKHPDVSGGQQVTSLTGHIDLAPSLLALAGVPTGAVGEIAGRDLPGKDLSPVLSDPAGADEHSVRDAVLFTYSGLATNDSEVIRIVADAKAANQDPKQAMAIAGYKPDLSKRGSLRTMFDGRYKFTRYFAPTQRNVPRDIEELYRFNDVELFDLQTDPAEMTNLAAKKGDHADLVMASSAKLEALITHEIGLDDGREMPDFDNIDWTIDRMDL</sequence>
<dbReference type="PANTHER" id="PTHR46615">
    <property type="entry name" value="ARYLSULFATASE K"/>
    <property type="match status" value="1"/>
</dbReference>
<dbReference type="InterPro" id="IPR000917">
    <property type="entry name" value="Sulfatase_N"/>
</dbReference>
<dbReference type="Gene3D" id="3.40.720.10">
    <property type="entry name" value="Alkaline Phosphatase, subunit A"/>
    <property type="match status" value="1"/>
</dbReference>
<dbReference type="InterPro" id="IPR006311">
    <property type="entry name" value="TAT_signal"/>
</dbReference>
<dbReference type="CDD" id="cd16035">
    <property type="entry name" value="sulfatase_like"/>
    <property type="match status" value="1"/>
</dbReference>
<name>A0A0J6VZ70_9MYCO</name>